<dbReference type="KEGG" id="ebi:EbC_35120"/>
<feature type="signal peptide" evidence="5">
    <location>
        <begin position="1"/>
        <end position="27"/>
    </location>
</feature>
<dbReference type="Pfam" id="PF00419">
    <property type="entry name" value="Fimbrial"/>
    <property type="match status" value="1"/>
</dbReference>
<evidence type="ECO:0000313" key="8">
    <source>
        <dbReference type="Proteomes" id="UP000008793"/>
    </source>
</evidence>
<keyword evidence="3 5" id="KW-0732">Signal</keyword>
<proteinExistence type="inferred from homology"/>
<dbReference type="GO" id="GO:0009289">
    <property type="term" value="C:pilus"/>
    <property type="evidence" value="ECO:0007669"/>
    <property type="project" value="UniProtKB-SubCell"/>
</dbReference>
<dbReference type="GO" id="GO:0043709">
    <property type="term" value="P:cell adhesion involved in single-species biofilm formation"/>
    <property type="evidence" value="ECO:0007669"/>
    <property type="project" value="TreeGrafter"/>
</dbReference>
<sequence>MMLNSLKITLCLITLMAALLTCQSASAEDMNCTSDTDVHVLNLGDVAVAENSRAGDILHVDTKNVNVTCKSSGNFQQVSEVSQTAWSSSGMTVSVDGLTCPVIDEGTAISDSGLGIVWTNFNSASGTWSCMTTAFTGTSVRRGLLSNGSTTLTDKIYIVRTNKDLKYGETNALSQTAYIDEANADRVARGHLYSFTFSGVMTVSAGGCTVSSVTDVEMGTLSSASFTRAGSTGPKVPFAVSLTECKGAATQAHFDFTPIYGFANQDRGVIALSNDENSATGVGIQLLMNGKEIAGFNDNVATIAEGDNLVNFEAKYYQTAETVTPGSADSMVIFNVYYN</sequence>
<evidence type="ECO:0000256" key="5">
    <source>
        <dbReference type="SAM" id="SignalP"/>
    </source>
</evidence>
<keyword evidence="4" id="KW-0281">Fimbrium</keyword>
<dbReference type="EMBL" id="FP236843">
    <property type="protein sequence ID" value="CAX61043.1"/>
    <property type="molecule type" value="Genomic_DNA"/>
</dbReference>
<evidence type="ECO:0000256" key="4">
    <source>
        <dbReference type="ARBA" id="ARBA00023263"/>
    </source>
</evidence>
<feature type="domain" description="Fimbrial-type adhesion" evidence="6">
    <location>
        <begin position="201"/>
        <end position="338"/>
    </location>
</feature>
<keyword evidence="8" id="KW-1185">Reference proteome</keyword>
<dbReference type="InterPro" id="IPR036937">
    <property type="entry name" value="Adhesion_dom_fimbrial_sf"/>
</dbReference>
<accession>D8MW36</accession>
<dbReference type="HOGENOM" id="CLU_818215_0_0_6"/>
<evidence type="ECO:0000256" key="3">
    <source>
        <dbReference type="ARBA" id="ARBA00022729"/>
    </source>
</evidence>
<dbReference type="InterPro" id="IPR000259">
    <property type="entry name" value="Adhesion_dom_fimbrial"/>
</dbReference>
<evidence type="ECO:0000256" key="2">
    <source>
        <dbReference type="ARBA" id="ARBA00006671"/>
    </source>
</evidence>
<dbReference type="STRING" id="634500.EbC_35120"/>
<dbReference type="AlphaFoldDB" id="D8MW36"/>
<feature type="chain" id="PRO_5003118310" evidence="5">
    <location>
        <begin position="28"/>
        <end position="339"/>
    </location>
</feature>
<dbReference type="RefSeq" id="WP_013203527.1">
    <property type="nucleotide sequence ID" value="NC_014306.1"/>
</dbReference>
<dbReference type="PANTHER" id="PTHR33420:SF3">
    <property type="entry name" value="FIMBRIAL SUBUNIT ELFA"/>
    <property type="match status" value="1"/>
</dbReference>
<gene>
    <name evidence="7" type="ordered locus">EbC_35120</name>
</gene>
<reference evidence="7 8" key="1">
    <citation type="journal article" date="2010" name="BMC Genomics">
        <title>Genome comparison of the epiphytic bacteria Erwinia billingiae and E. tasmaniensis with the pear pathogen E. pyrifoliae.</title>
        <authorList>
            <person name="Kube M."/>
            <person name="Migdoll A.M."/>
            <person name="Gehring I."/>
            <person name="Heitmann K."/>
            <person name="Mayer Y."/>
            <person name="Kuhl H."/>
            <person name="Knaust F."/>
            <person name="Geider K."/>
            <person name="Reinhardt R."/>
        </authorList>
    </citation>
    <scope>NUCLEOTIDE SEQUENCE [LARGE SCALE GENOMIC DNA]</scope>
    <source>
        <strain evidence="7 8">Eb661</strain>
    </source>
</reference>
<organism evidence="8">
    <name type="scientific">Erwinia billingiae (strain Eb661)</name>
    <dbReference type="NCBI Taxonomy" id="634500"/>
    <lineage>
        <taxon>Bacteria</taxon>
        <taxon>Pseudomonadati</taxon>
        <taxon>Pseudomonadota</taxon>
        <taxon>Gammaproteobacteria</taxon>
        <taxon>Enterobacterales</taxon>
        <taxon>Erwiniaceae</taxon>
        <taxon>Erwinia</taxon>
    </lineage>
</organism>
<protein>
    <submittedName>
        <fullName evidence="7">Putative fimbrial-like protein</fullName>
    </submittedName>
</protein>
<comment type="similarity">
    <text evidence="2">Belongs to the fimbrial protein family.</text>
</comment>
<dbReference type="GeneID" id="90513476"/>
<dbReference type="PANTHER" id="PTHR33420">
    <property type="entry name" value="FIMBRIAL SUBUNIT ELFA-RELATED"/>
    <property type="match status" value="1"/>
</dbReference>
<evidence type="ECO:0000259" key="6">
    <source>
        <dbReference type="Pfam" id="PF00419"/>
    </source>
</evidence>
<comment type="subcellular location">
    <subcellularLocation>
        <location evidence="1">Fimbrium</location>
    </subcellularLocation>
</comment>
<evidence type="ECO:0000313" key="7">
    <source>
        <dbReference type="EMBL" id="CAX61043.1"/>
    </source>
</evidence>
<name>D8MW36_ERWBE</name>
<dbReference type="SUPFAM" id="SSF49401">
    <property type="entry name" value="Bacterial adhesins"/>
    <property type="match status" value="1"/>
</dbReference>
<evidence type="ECO:0000256" key="1">
    <source>
        <dbReference type="ARBA" id="ARBA00004561"/>
    </source>
</evidence>
<dbReference type="InterPro" id="IPR008966">
    <property type="entry name" value="Adhesion_dom_sf"/>
</dbReference>
<dbReference type="Proteomes" id="UP000008793">
    <property type="component" value="Chromosome"/>
</dbReference>
<dbReference type="eggNOG" id="COG3539">
    <property type="taxonomic scope" value="Bacteria"/>
</dbReference>
<dbReference type="Gene3D" id="2.60.40.1090">
    <property type="entry name" value="Fimbrial-type adhesion domain"/>
    <property type="match status" value="1"/>
</dbReference>
<dbReference type="InterPro" id="IPR050263">
    <property type="entry name" value="Bact_Fimbrial_Adh_Pro"/>
</dbReference>